<evidence type="ECO:0000313" key="2">
    <source>
        <dbReference type="Proteomes" id="UP000243540"/>
    </source>
</evidence>
<proteinExistence type="predicted"/>
<dbReference type="AlphaFoldDB" id="A0A1Y2STK8"/>
<comment type="caution">
    <text evidence="1">The sequence shown here is derived from an EMBL/GenBank/DDBJ whole genome shotgun (WGS) entry which is preliminary data.</text>
</comment>
<dbReference type="Gene3D" id="3.40.50.1220">
    <property type="entry name" value="TPP-binding domain"/>
    <property type="match status" value="1"/>
</dbReference>
<dbReference type="STRING" id="1160091.B9T39_06750"/>
<evidence type="ECO:0008006" key="3">
    <source>
        <dbReference type="Google" id="ProtNLM"/>
    </source>
</evidence>
<name>A0A1Y2STK8_9BIFI</name>
<dbReference type="Proteomes" id="UP000243540">
    <property type="component" value="Unassembled WGS sequence"/>
</dbReference>
<sequence length="335" mass="37722">MRTNATTNATASDTTIDITYEEKIQMLRTSIDEADAILIGAGAGLSTAAGLTYSGERFEKYFADFAAEYGIQDMYSGGFYPFPDEETLWAWWSRHIYVNRYMPSDSATCLYTQLKNLVDGKDYFVLTTNVDHQFQNAGFDKERLFYTQGDYGLFETVPEQRGEDKTDAENAQPRTYDNEEWVSAALEAQGWVKNDAGIYAPPDDAQDMSMRIPSHLIPRDEQGRAVRMNLRIDGDFVEDAGWHAAAERYGEFLRRTDGSRSLEDSPAQRVLYLELGVGQNTPSIITYPFWRLTYDNPLATYVTVSLDDAYVPHEIADRGLGIDADIAQVLSQLSA</sequence>
<accession>A0A1Y2STK8</accession>
<dbReference type="EMBL" id="NEKC01000017">
    <property type="protein sequence ID" value="OTA28386.1"/>
    <property type="molecule type" value="Genomic_DNA"/>
</dbReference>
<dbReference type="SUPFAM" id="SSF52467">
    <property type="entry name" value="DHS-like NAD/FAD-binding domain"/>
    <property type="match status" value="1"/>
</dbReference>
<gene>
    <name evidence="1" type="ORF">B9T39_06750</name>
</gene>
<evidence type="ECO:0000313" key="1">
    <source>
        <dbReference type="EMBL" id="OTA28386.1"/>
    </source>
</evidence>
<dbReference type="InterPro" id="IPR029035">
    <property type="entry name" value="DHS-like_NAD/FAD-binding_dom"/>
</dbReference>
<protein>
    <recommendedName>
        <fullName evidence="3">Sir2 silent information regulator family NAD-dependent deacetylase</fullName>
    </recommendedName>
</protein>
<organism evidence="1 2">
    <name type="scientific">Alloscardovia macacae</name>
    <dbReference type="NCBI Taxonomy" id="1160091"/>
    <lineage>
        <taxon>Bacteria</taxon>
        <taxon>Bacillati</taxon>
        <taxon>Actinomycetota</taxon>
        <taxon>Actinomycetes</taxon>
        <taxon>Bifidobacteriales</taxon>
        <taxon>Bifidobacteriaceae</taxon>
        <taxon>Alloscardovia</taxon>
    </lineage>
</organism>
<dbReference type="RefSeq" id="WP_219336557.1">
    <property type="nucleotide sequence ID" value="NZ_NEKB01000010.1"/>
</dbReference>
<reference evidence="1 2" key="1">
    <citation type="submission" date="2017-04" db="EMBL/GenBank/DDBJ databases">
        <title>Draft genome sequences of Alloscardovia macacae UMA81211 and UMA81212 isolated from the feces of a rhesus macaque (Macaca mulatta).</title>
        <authorList>
            <person name="Albert K."/>
            <person name="Sela D.A."/>
        </authorList>
    </citation>
    <scope>NUCLEOTIDE SEQUENCE [LARGE SCALE GENOMIC DNA]</scope>
    <source>
        <strain evidence="1 2">UMA81212</strain>
    </source>
</reference>